<evidence type="ECO:0000313" key="2">
    <source>
        <dbReference type="EMBL" id="AFZ38076.1"/>
    </source>
</evidence>
<dbReference type="RefSeq" id="WP_015211982.1">
    <property type="nucleotide sequence ID" value="NC_019765.1"/>
</dbReference>
<feature type="domain" description="Toprim" evidence="1">
    <location>
        <begin position="215"/>
        <end position="299"/>
    </location>
</feature>
<geneLocation type="plasmid" evidence="2 3">
    <name>pSTA7437.01</name>
</geneLocation>
<dbReference type="SMART" id="SM00493">
    <property type="entry name" value="TOPRIM"/>
    <property type="match status" value="1"/>
</dbReference>
<dbReference type="SUPFAM" id="SSF57783">
    <property type="entry name" value="Zinc beta-ribbon"/>
    <property type="match status" value="1"/>
</dbReference>
<organism evidence="2 3">
    <name type="scientific">Stanieria cyanosphaera (strain ATCC 29371 / PCC 7437)</name>
    <dbReference type="NCBI Taxonomy" id="111780"/>
    <lineage>
        <taxon>Bacteria</taxon>
        <taxon>Bacillati</taxon>
        <taxon>Cyanobacteriota</taxon>
        <taxon>Cyanophyceae</taxon>
        <taxon>Pleurocapsales</taxon>
        <taxon>Dermocarpellaceae</taxon>
        <taxon>Stanieria</taxon>
    </lineage>
</organism>
<dbReference type="InterPro" id="IPR006171">
    <property type="entry name" value="TOPRIM_dom"/>
</dbReference>
<accession>K9Y127</accession>
<gene>
    <name evidence="2" type="ordered locus">Sta7437_4618</name>
</gene>
<reference evidence="3" key="1">
    <citation type="journal article" date="2013" name="Proc. Natl. Acad. Sci. U.S.A.">
        <title>Improving the coverage of the cyanobacterial phylum using diversity-driven genome sequencing.</title>
        <authorList>
            <person name="Shih P.M."/>
            <person name="Wu D."/>
            <person name="Latifi A."/>
            <person name="Axen S.D."/>
            <person name="Fewer D.P."/>
            <person name="Talla E."/>
            <person name="Calteau A."/>
            <person name="Cai F."/>
            <person name="Tandeau de Marsac N."/>
            <person name="Rippka R."/>
            <person name="Herdman M."/>
            <person name="Sivonen K."/>
            <person name="Coursin T."/>
            <person name="Laurent T."/>
            <person name="Goodwin L."/>
            <person name="Nolan M."/>
            <person name="Davenport K.W."/>
            <person name="Han C.S."/>
            <person name="Rubin E.M."/>
            <person name="Eisen J.A."/>
            <person name="Woyke T."/>
            <person name="Gugger M."/>
            <person name="Kerfeld C.A."/>
        </authorList>
    </citation>
    <scope>NUCLEOTIDE SEQUENCE [LARGE SCALE GENOMIC DNA]</scope>
    <source>
        <strain evidence="3">ATCC 29371 / PCC 7437</strain>
        <plasmid evidence="3">Plasmid pSTA7437.01</plasmid>
    </source>
</reference>
<dbReference type="EMBL" id="CP003654">
    <property type="protein sequence ID" value="AFZ38076.1"/>
    <property type="molecule type" value="Genomic_DNA"/>
</dbReference>
<sequence length="417" mass="47730">MQFISNSKTPFYPPEIIDEVRQFDLEEVAQWLGMERDCHDKKKWRISGCTISIDPERGVFFDHLAQTGGGGAISLVTHVLGCDFVSAMDFLWGKPVDLSPRKPNKNILPKVKELEKLPRCNRRAPDKWKDVKEYLIDRRVLPSYLVDTLHQQGKIDADICGNVMFFRYSITEDFQIGEAVGASLRSISGNLKLLTPGTKRNEGWFFFGIGEGFVHKIFLVESPIDAISLAALRGNYIYGRTIYISVDGAGSIPRAILTQATQKGTTIILALDGDCPGEEMSWRIAKLLPRVLRLRPLLGKDWNEQLLGNRRYALAKEDWLMFVKALDRDELTRQRINRLVEQTTFSTAGREMFLLDWKAYRKRQNQLWQWYRQARTDGKSAGYLQRIVDIAISFNQQQPIPLSKKAIEAMQKDLTGR</sequence>
<dbReference type="KEGG" id="scs:Sta7437_4618"/>
<evidence type="ECO:0000313" key="3">
    <source>
        <dbReference type="Proteomes" id="UP000010473"/>
    </source>
</evidence>
<keyword evidence="2" id="KW-0614">Plasmid</keyword>
<dbReference type="HOGENOM" id="CLU_658736_0_0_3"/>
<protein>
    <submittedName>
        <fullName evidence="2">TOPRIM domain-containing protein</fullName>
    </submittedName>
</protein>
<proteinExistence type="predicted"/>
<keyword evidence="3" id="KW-1185">Reference proteome</keyword>
<dbReference type="PROSITE" id="PS50880">
    <property type="entry name" value="TOPRIM"/>
    <property type="match status" value="1"/>
</dbReference>
<dbReference type="CDD" id="cd00188">
    <property type="entry name" value="TOPRIM"/>
    <property type="match status" value="1"/>
</dbReference>
<dbReference type="Gene3D" id="3.40.1360.10">
    <property type="match status" value="1"/>
</dbReference>
<evidence type="ECO:0000259" key="1">
    <source>
        <dbReference type="PROSITE" id="PS50880"/>
    </source>
</evidence>
<name>K9Y127_STAC7</name>
<dbReference type="Pfam" id="PF13155">
    <property type="entry name" value="Toprim_2"/>
    <property type="match status" value="1"/>
</dbReference>
<dbReference type="OrthoDB" id="415634at2"/>
<dbReference type="AlphaFoldDB" id="K9Y127"/>
<dbReference type="Proteomes" id="UP000010473">
    <property type="component" value="Plasmid pSTA7437.01"/>
</dbReference>